<dbReference type="EMBL" id="UYJE01009097">
    <property type="protein sequence ID" value="VDI69934.1"/>
    <property type="molecule type" value="Genomic_DNA"/>
</dbReference>
<keyword evidence="3" id="KW-1185">Reference proteome</keyword>
<dbReference type="InterPro" id="IPR000742">
    <property type="entry name" value="EGF"/>
</dbReference>
<sequence length="98" mass="11289">MVEEHTLATPYKIQEQTNKKHMEIVFEYFTGDINYVSWTCMDVSANFQCFNGGKHVTRSNGHVVCECIGNWTGNFCQGSEKVTKNAYKYVRMNMAMDT</sequence>
<evidence type="ECO:0000259" key="1">
    <source>
        <dbReference type="PROSITE" id="PS00022"/>
    </source>
</evidence>
<dbReference type="AlphaFoldDB" id="A0A8B6GV64"/>
<proteinExistence type="predicted"/>
<feature type="domain" description="EGF-like" evidence="1">
    <location>
        <begin position="65"/>
        <end position="76"/>
    </location>
</feature>
<evidence type="ECO:0000313" key="3">
    <source>
        <dbReference type="Proteomes" id="UP000596742"/>
    </source>
</evidence>
<accession>A0A8B6GV64</accession>
<reference evidence="2" key="1">
    <citation type="submission" date="2018-11" db="EMBL/GenBank/DDBJ databases">
        <authorList>
            <person name="Alioto T."/>
            <person name="Alioto T."/>
        </authorList>
    </citation>
    <scope>NUCLEOTIDE SEQUENCE</scope>
</reference>
<comment type="caution">
    <text evidence="2">The sequence shown here is derived from an EMBL/GenBank/DDBJ whole genome shotgun (WGS) entry which is preliminary data.</text>
</comment>
<name>A0A8B6GV64_MYTGA</name>
<protein>
    <recommendedName>
        <fullName evidence="1">EGF-like domain-containing protein</fullName>
    </recommendedName>
</protein>
<dbReference type="Gene3D" id="2.10.25.10">
    <property type="entry name" value="Laminin"/>
    <property type="match status" value="1"/>
</dbReference>
<organism evidence="2 3">
    <name type="scientific">Mytilus galloprovincialis</name>
    <name type="common">Mediterranean mussel</name>
    <dbReference type="NCBI Taxonomy" id="29158"/>
    <lineage>
        <taxon>Eukaryota</taxon>
        <taxon>Metazoa</taxon>
        <taxon>Spiralia</taxon>
        <taxon>Lophotrochozoa</taxon>
        <taxon>Mollusca</taxon>
        <taxon>Bivalvia</taxon>
        <taxon>Autobranchia</taxon>
        <taxon>Pteriomorphia</taxon>
        <taxon>Mytilida</taxon>
        <taxon>Mytiloidea</taxon>
        <taxon>Mytilidae</taxon>
        <taxon>Mytilinae</taxon>
        <taxon>Mytilus</taxon>
    </lineage>
</organism>
<evidence type="ECO:0000313" key="2">
    <source>
        <dbReference type="EMBL" id="VDI69934.1"/>
    </source>
</evidence>
<dbReference type="Proteomes" id="UP000596742">
    <property type="component" value="Unassembled WGS sequence"/>
</dbReference>
<gene>
    <name evidence="2" type="ORF">MGAL_10B044165</name>
</gene>
<dbReference type="PROSITE" id="PS00022">
    <property type="entry name" value="EGF_1"/>
    <property type="match status" value="1"/>
</dbReference>